<evidence type="ECO:0008006" key="3">
    <source>
        <dbReference type="Google" id="ProtNLM"/>
    </source>
</evidence>
<reference evidence="1 2" key="1">
    <citation type="submission" date="2016-11" db="EMBL/GenBank/DDBJ databases">
        <title>Whole genomes of Flavobacteriaceae.</title>
        <authorList>
            <person name="Stine C."/>
            <person name="Li C."/>
            <person name="Tadesse D."/>
        </authorList>
    </citation>
    <scope>NUCLEOTIDE SEQUENCE [LARGE SCALE GENOMIC DNA]</scope>
    <source>
        <strain evidence="1 2">CCUG 60112</strain>
    </source>
</reference>
<keyword evidence="2" id="KW-1185">Reference proteome</keyword>
<evidence type="ECO:0000313" key="1">
    <source>
        <dbReference type="EMBL" id="OXB11338.1"/>
    </source>
</evidence>
<gene>
    <name evidence="1" type="ORF">B0A81_02055</name>
</gene>
<dbReference type="Proteomes" id="UP000198381">
    <property type="component" value="Unassembled WGS sequence"/>
</dbReference>
<sequence length="70" mass="8190">MYADDADLLRKDTDCYGSSFFLFNSFVKVQNFEKACRTDIIKICVDQRFYEVNPHDLRSILSFISSILLI</sequence>
<accession>A0ABX4CZK3</accession>
<comment type="caution">
    <text evidence="1">The sequence shown here is derived from an EMBL/GenBank/DDBJ whole genome shotgun (WGS) entry which is preliminary data.</text>
</comment>
<evidence type="ECO:0000313" key="2">
    <source>
        <dbReference type="Proteomes" id="UP000198381"/>
    </source>
</evidence>
<proteinExistence type="predicted"/>
<dbReference type="EMBL" id="MUHD01000003">
    <property type="protein sequence ID" value="OXB11338.1"/>
    <property type="molecule type" value="Genomic_DNA"/>
</dbReference>
<name>A0ABX4CZK3_9FLAO</name>
<organism evidence="1 2">
    <name type="scientific">Flavobacterium plurextorum</name>
    <dbReference type="NCBI Taxonomy" id="1114867"/>
    <lineage>
        <taxon>Bacteria</taxon>
        <taxon>Pseudomonadati</taxon>
        <taxon>Bacteroidota</taxon>
        <taxon>Flavobacteriia</taxon>
        <taxon>Flavobacteriales</taxon>
        <taxon>Flavobacteriaceae</taxon>
        <taxon>Flavobacterium</taxon>
    </lineage>
</organism>
<protein>
    <recommendedName>
        <fullName evidence="3">HEPN domain-containing protein</fullName>
    </recommendedName>
</protein>